<evidence type="ECO:0000313" key="1">
    <source>
        <dbReference type="EMBL" id="QPV63880.1"/>
    </source>
</evidence>
<proteinExistence type="predicted"/>
<reference evidence="1 2" key="1">
    <citation type="submission" date="2020-12" db="EMBL/GenBank/DDBJ databases">
        <title>Halosimplex halophilum sp. nov. and Halosimplex salinum sp. nov., two new members of the genus Halosimplex.</title>
        <authorList>
            <person name="Cui H.L."/>
        </authorList>
    </citation>
    <scope>NUCLEOTIDE SEQUENCE [LARGE SCALE GENOMIC DNA]</scope>
    <source>
        <strain evidence="1 2">YGH94</strain>
    </source>
</reference>
<dbReference type="GeneID" id="60587709"/>
<dbReference type="RefSeq" id="WP_198062657.1">
    <property type="nucleotide sequence ID" value="NZ_CP065856.1"/>
</dbReference>
<evidence type="ECO:0000313" key="2">
    <source>
        <dbReference type="Proteomes" id="UP000595001"/>
    </source>
</evidence>
<dbReference type="Proteomes" id="UP000595001">
    <property type="component" value="Chromosome"/>
</dbReference>
<sequence>MVHCPECETELAAKEDVEFVDMDAKMAGLFRSSKRFYVVGCADCGAAIGSGVAGGGG</sequence>
<dbReference type="AlphaFoldDB" id="A0A7T3G019"/>
<organism evidence="1 2">
    <name type="scientific">Halosimplex litoreum</name>
    <dbReference type="NCBI Taxonomy" id="1198301"/>
    <lineage>
        <taxon>Archaea</taxon>
        <taxon>Methanobacteriati</taxon>
        <taxon>Methanobacteriota</taxon>
        <taxon>Stenosarchaea group</taxon>
        <taxon>Halobacteria</taxon>
        <taxon>Halobacteriales</taxon>
        <taxon>Haloarculaceae</taxon>
        <taxon>Halosimplex</taxon>
    </lineage>
</organism>
<keyword evidence="2" id="KW-1185">Reference proteome</keyword>
<evidence type="ECO:0008006" key="3">
    <source>
        <dbReference type="Google" id="ProtNLM"/>
    </source>
</evidence>
<dbReference type="EMBL" id="CP065856">
    <property type="protein sequence ID" value="QPV63880.1"/>
    <property type="molecule type" value="Genomic_DNA"/>
</dbReference>
<name>A0A7T3G019_9EURY</name>
<accession>A0A7T3G019</accession>
<dbReference type="KEGG" id="hlt:I7X12_04410"/>
<dbReference type="OrthoDB" id="190089at2157"/>
<gene>
    <name evidence="1" type="ORF">I7X12_04410</name>
</gene>
<protein>
    <recommendedName>
        <fullName evidence="3">Small CPxCG-related zinc finger protein</fullName>
    </recommendedName>
</protein>